<gene>
    <name evidence="3" type="ORF">TRUGW13939_04230</name>
</gene>
<feature type="compositionally biased region" description="Low complexity" evidence="1">
    <location>
        <begin position="170"/>
        <end position="192"/>
    </location>
</feature>
<dbReference type="EMBL" id="CP055899">
    <property type="protein sequence ID" value="QKX57122.1"/>
    <property type="molecule type" value="Genomic_DNA"/>
</dbReference>
<evidence type="ECO:0008006" key="5">
    <source>
        <dbReference type="Google" id="ProtNLM"/>
    </source>
</evidence>
<evidence type="ECO:0000256" key="1">
    <source>
        <dbReference type="SAM" id="MobiDB-lite"/>
    </source>
</evidence>
<dbReference type="AlphaFoldDB" id="A0A7H8QT30"/>
<feature type="region of interest" description="Disordered" evidence="1">
    <location>
        <begin position="164"/>
        <end position="193"/>
    </location>
</feature>
<feature type="compositionally biased region" description="Polar residues" evidence="1">
    <location>
        <begin position="249"/>
        <end position="266"/>
    </location>
</feature>
<organism evidence="3 4">
    <name type="scientific">Talaromyces rugulosus</name>
    <name type="common">Penicillium rugulosum</name>
    <dbReference type="NCBI Taxonomy" id="121627"/>
    <lineage>
        <taxon>Eukaryota</taxon>
        <taxon>Fungi</taxon>
        <taxon>Dikarya</taxon>
        <taxon>Ascomycota</taxon>
        <taxon>Pezizomycotina</taxon>
        <taxon>Eurotiomycetes</taxon>
        <taxon>Eurotiomycetidae</taxon>
        <taxon>Eurotiales</taxon>
        <taxon>Trichocomaceae</taxon>
        <taxon>Talaromyces</taxon>
        <taxon>Talaromyces sect. Islandici</taxon>
    </lineage>
</organism>
<dbReference type="GeneID" id="55991732"/>
<feature type="region of interest" description="Disordered" evidence="1">
    <location>
        <begin position="247"/>
        <end position="266"/>
    </location>
</feature>
<dbReference type="OrthoDB" id="5347452at2759"/>
<reference evidence="4" key="1">
    <citation type="submission" date="2020-06" db="EMBL/GenBank/DDBJ databases">
        <title>A chromosome-scale genome assembly of Talaromyces rugulosus W13939.</title>
        <authorList>
            <person name="Wang B."/>
            <person name="Guo L."/>
            <person name="Ye K."/>
            <person name="Wang L."/>
        </authorList>
    </citation>
    <scope>NUCLEOTIDE SEQUENCE [LARGE SCALE GENOMIC DNA]</scope>
    <source>
        <strain evidence="4">W13939</strain>
    </source>
</reference>
<keyword evidence="4" id="KW-1185">Reference proteome</keyword>
<dbReference type="KEGG" id="trg:TRUGW13939_04230"/>
<keyword evidence="2" id="KW-0472">Membrane</keyword>
<name>A0A7H8QT30_TALRU</name>
<keyword evidence="2" id="KW-0812">Transmembrane</keyword>
<dbReference type="RefSeq" id="XP_035343300.1">
    <property type="nucleotide sequence ID" value="XM_035487407.1"/>
</dbReference>
<accession>A0A7H8QT30</accession>
<dbReference type="Proteomes" id="UP000509510">
    <property type="component" value="Chromosome II"/>
</dbReference>
<evidence type="ECO:0000313" key="4">
    <source>
        <dbReference type="Proteomes" id="UP000509510"/>
    </source>
</evidence>
<evidence type="ECO:0000313" key="3">
    <source>
        <dbReference type="EMBL" id="QKX57122.1"/>
    </source>
</evidence>
<evidence type="ECO:0000256" key="2">
    <source>
        <dbReference type="SAM" id="Phobius"/>
    </source>
</evidence>
<sequence>MANSTSAPESTTTAPPDSRLVAERLDFWARQVIGEVTTCGYFNGDTDLGYTASPLTCGLESSCLSDTSRNIHYCGIPVLAVPPTACLDSTAYVTACGRNCQGDLSTKKCTEGENTYCATMYWNSPFGTNSPMSEFNCTTAVMTLTVTSAVDVSVALSTAASIAPSTSNGASITSHTSAPASPTESASSSSSSGLSHNDIIYIVVAIVGFAIVVGVIFGAIRRWRKPVQTQHPGFGNEYRYPLDTRTHTSESTWPTSYTPTTVSTFPGSRSEILPDDSVSQVHIPAARLTTYTQLYSHAPTGSAGL</sequence>
<proteinExistence type="predicted"/>
<protein>
    <recommendedName>
        <fullName evidence="5">Mid2 domain-containing protein</fullName>
    </recommendedName>
</protein>
<keyword evidence="2" id="KW-1133">Transmembrane helix</keyword>
<feature type="transmembrane region" description="Helical" evidence="2">
    <location>
        <begin position="199"/>
        <end position="220"/>
    </location>
</feature>